<feature type="region of interest" description="Disordered" evidence="1">
    <location>
        <begin position="1"/>
        <end position="45"/>
    </location>
</feature>
<name>A0A426Z388_ENSVE</name>
<feature type="compositionally biased region" description="Basic and acidic residues" evidence="1">
    <location>
        <begin position="149"/>
        <end position="162"/>
    </location>
</feature>
<comment type="caution">
    <text evidence="2">The sequence shown here is derived from an EMBL/GenBank/DDBJ whole genome shotgun (WGS) entry which is preliminary data.</text>
</comment>
<dbReference type="Proteomes" id="UP000287651">
    <property type="component" value="Unassembled WGS sequence"/>
</dbReference>
<dbReference type="AlphaFoldDB" id="A0A426Z388"/>
<proteinExistence type="predicted"/>
<sequence>MVESHSDSHGAVREQGDLHGQQEPVISGPHDPGDQRQQLGDIAGMAPGEVLEVPAVLRQSERDRVAVDIVDLVLVAAAGAAPDPSGKRVETLESEGEGGFKGRDDGLHEATDRVGEGTEEETLDRISVQPHYVKEGERQRGFRQRSRCRRDLGSLHDAEGCR</sequence>
<organism evidence="2 3">
    <name type="scientific">Ensete ventricosum</name>
    <name type="common">Abyssinian banana</name>
    <name type="synonym">Musa ensete</name>
    <dbReference type="NCBI Taxonomy" id="4639"/>
    <lineage>
        <taxon>Eukaryota</taxon>
        <taxon>Viridiplantae</taxon>
        <taxon>Streptophyta</taxon>
        <taxon>Embryophyta</taxon>
        <taxon>Tracheophyta</taxon>
        <taxon>Spermatophyta</taxon>
        <taxon>Magnoliopsida</taxon>
        <taxon>Liliopsida</taxon>
        <taxon>Zingiberales</taxon>
        <taxon>Musaceae</taxon>
        <taxon>Ensete</taxon>
    </lineage>
</organism>
<feature type="region of interest" description="Disordered" evidence="1">
    <location>
        <begin position="81"/>
        <end position="162"/>
    </location>
</feature>
<protein>
    <submittedName>
        <fullName evidence="2">Uncharacterized protein</fullName>
    </submittedName>
</protein>
<reference evidence="2 3" key="1">
    <citation type="journal article" date="2014" name="Agronomy (Basel)">
        <title>A Draft Genome Sequence for Ensete ventricosum, the Drought-Tolerant Tree Against Hunger.</title>
        <authorList>
            <person name="Harrison J."/>
            <person name="Moore K.A."/>
            <person name="Paszkiewicz K."/>
            <person name="Jones T."/>
            <person name="Grant M."/>
            <person name="Ambacheew D."/>
            <person name="Muzemil S."/>
            <person name="Studholme D.J."/>
        </authorList>
    </citation>
    <scope>NUCLEOTIDE SEQUENCE [LARGE SCALE GENOMIC DNA]</scope>
</reference>
<evidence type="ECO:0000256" key="1">
    <source>
        <dbReference type="SAM" id="MobiDB-lite"/>
    </source>
</evidence>
<dbReference type="EMBL" id="AMZH03008686">
    <property type="protein sequence ID" value="RRT58439.1"/>
    <property type="molecule type" value="Genomic_DNA"/>
</dbReference>
<evidence type="ECO:0000313" key="2">
    <source>
        <dbReference type="EMBL" id="RRT58439.1"/>
    </source>
</evidence>
<accession>A0A426Z388</accession>
<feature type="compositionally biased region" description="Basic and acidic residues" evidence="1">
    <location>
        <begin position="1"/>
        <end position="17"/>
    </location>
</feature>
<evidence type="ECO:0000313" key="3">
    <source>
        <dbReference type="Proteomes" id="UP000287651"/>
    </source>
</evidence>
<gene>
    <name evidence="2" type="ORF">B296_00042766</name>
</gene>
<feature type="compositionally biased region" description="Basic and acidic residues" evidence="1">
    <location>
        <begin position="98"/>
        <end position="116"/>
    </location>
</feature>